<organism evidence="1 2">
    <name type="scientific">Cuscuta campestris</name>
    <dbReference type="NCBI Taxonomy" id="132261"/>
    <lineage>
        <taxon>Eukaryota</taxon>
        <taxon>Viridiplantae</taxon>
        <taxon>Streptophyta</taxon>
        <taxon>Embryophyta</taxon>
        <taxon>Tracheophyta</taxon>
        <taxon>Spermatophyta</taxon>
        <taxon>Magnoliopsida</taxon>
        <taxon>eudicotyledons</taxon>
        <taxon>Gunneridae</taxon>
        <taxon>Pentapetalae</taxon>
        <taxon>asterids</taxon>
        <taxon>lamiids</taxon>
        <taxon>Solanales</taxon>
        <taxon>Convolvulaceae</taxon>
        <taxon>Cuscuteae</taxon>
        <taxon>Cuscuta</taxon>
        <taxon>Cuscuta subgen. Grammica</taxon>
        <taxon>Cuscuta sect. Cleistogrammica</taxon>
    </lineage>
</organism>
<gene>
    <name evidence="1" type="ORF">CCAM_LOCUS40086</name>
</gene>
<evidence type="ECO:0000313" key="2">
    <source>
        <dbReference type="Proteomes" id="UP000595140"/>
    </source>
</evidence>
<evidence type="ECO:0000313" key="1">
    <source>
        <dbReference type="EMBL" id="VFQ98310.1"/>
    </source>
</evidence>
<name>A0A484NB59_9ASTE</name>
<proteinExistence type="predicted"/>
<protein>
    <submittedName>
        <fullName evidence="1">Uncharacterized protein</fullName>
    </submittedName>
</protein>
<dbReference type="EMBL" id="OOIL02006581">
    <property type="protein sequence ID" value="VFQ98310.1"/>
    <property type="molecule type" value="Genomic_DNA"/>
</dbReference>
<accession>A0A484NB59</accession>
<sequence length="128" mass="14484">MIPSGFQPLVFGDKASFSVVLYLRFCNEAVMIICSASLSFFGYRIWDIGDDPVHTLAWQAGIFPGYLQPWGCIPSLFSSQSKPHQISMVCLDHGKCEAKNRTGKEHYFFCVCLVFLKDATENEKMLIF</sequence>
<reference evidence="1 2" key="1">
    <citation type="submission" date="2018-04" db="EMBL/GenBank/DDBJ databases">
        <authorList>
            <person name="Vogel A."/>
        </authorList>
    </citation>
    <scope>NUCLEOTIDE SEQUENCE [LARGE SCALE GENOMIC DNA]</scope>
</reference>
<dbReference type="AlphaFoldDB" id="A0A484NB59"/>
<keyword evidence="2" id="KW-1185">Reference proteome</keyword>
<dbReference type="Proteomes" id="UP000595140">
    <property type="component" value="Unassembled WGS sequence"/>
</dbReference>